<feature type="compositionally biased region" description="Basic residues" evidence="1">
    <location>
        <begin position="53"/>
        <end position="63"/>
    </location>
</feature>
<keyword evidence="2" id="KW-0418">Kinase</keyword>
<feature type="non-terminal residue" evidence="2">
    <location>
        <position position="1"/>
    </location>
</feature>
<dbReference type="InterPro" id="IPR039313">
    <property type="entry name" value="HIT4"/>
</dbReference>
<reference evidence="2" key="1">
    <citation type="submission" date="2015-07" db="EMBL/GenBank/DDBJ databases">
        <title>Transcriptome Assembly of Anthurium amnicola.</title>
        <authorList>
            <person name="Suzuki J."/>
        </authorList>
    </citation>
    <scope>NUCLEOTIDE SEQUENCE</scope>
</reference>
<feature type="region of interest" description="Disordered" evidence="1">
    <location>
        <begin position="49"/>
        <end position="111"/>
    </location>
</feature>
<dbReference type="GO" id="GO:0016301">
    <property type="term" value="F:kinase activity"/>
    <property type="evidence" value="ECO:0007669"/>
    <property type="project" value="UniProtKB-KW"/>
</dbReference>
<sequence>SLSSLQIFERTAFSSRTDLPLSVSPPLVAGLSLLVSVCETSGALTLAAAPPMRRPKAASRKKGAAAAATPSKEDGMSSTRSPGEPPKESTKAPARGRRVKQAARKEEEPEFFPEKRNLEDLWQAAFPVGTEWHNLDTLNENDWKFTNLEAAFEEGGKLHGRTVYLFGCTEPQLLVINNEQKVACIPVVVAVVSPFPPSDKVGIKSIQRVEEEIMPMKAMKLAWLPYIPLENRHSQVDRLKTQIFTMGCTQRRSALKHLKDERIKQYEYCLPYFYNPLKEDEDEEDTVVSIMYPMEPPIVRDFDYELDELEEYTDGLVSEEVLPEDQKDAFKQFVKEQVKERKRSQRQAKEARRKAIDEMGEQRKSAFESMHFYKFYPVQTPNSPDISQVKSPFINRYYGKAHAVL</sequence>
<protein>
    <submittedName>
        <fullName evidence="2">Tyrosine-protein kinase ABL1</fullName>
    </submittedName>
</protein>
<evidence type="ECO:0000256" key="1">
    <source>
        <dbReference type="SAM" id="MobiDB-lite"/>
    </source>
</evidence>
<proteinExistence type="predicted"/>
<dbReference type="GO" id="GO:1900034">
    <property type="term" value="P:regulation of cellular response to heat"/>
    <property type="evidence" value="ECO:0007669"/>
    <property type="project" value="InterPro"/>
</dbReference>
<name>A0A1D1YX71_9ARAE</name>
<dbReference type="Gene3D" id="6.10.250.2770">
    <property type="match status" value="1"/>
</dbReference>
<dbReference type="PANTHER" id="PTHR33704:SF1">
    <property type="entry name" value="PROTEIN HEAT INTOLERANT 4-RELATED"/>
    <property type="match status" value="1"/>
</dbReference>
<dbReference type="PANTHER" id="PTHR33704">
    <property type="entry name" value="PROTEIN HEAT INTOLERANT 4-RELATED"/>
    <property type="match status" value="1"/>
</dbReference>
<organism evidence="2">
    <name type="scientific">Anthurium amnicola</name>
    <dbReference type="NCBI Taxonomy" id="1678845"/>
    <lineage>
        <taxon>Eukaryota</taxon>
        <taxon>Viridiplantae</taxon>
        <taxon>Streptophyta</taxon>
        <taxon>Embryophyta</taxon>
        <taxon>Tracheophyta</taxon>
        <taxon>Spermatophyta</taxon>
        <taxon>Magnoliopsida</taxon>
        <taxon>Liliopsida</taxon>
        <taxon>Araceae</taxon>
        <taxon>Pothoideae</taxon>
        <taxon>Potheae</taxon>
        <taxon>Anthurium</taxon>
    </lineage>
</organism>
<accession>A0A1D1YX71</accession>
<dbReference type="EMBL" id="GDJX01008716">
    <property type="protein sequence ID" value="JAT59220.1"/>
    <property type="molecule type" value="Transcribed_RNA"/>
</dbReference>
<gene>
    <name evidence="2" type="primary">Abl1</name>
    <name evidence="2" type="ORF">g.121427</name>
</gene>
<evidence type="ECO:0000313" key="2">
    <source>
        <dbReference type="EMBL" id="JAT59220.1"/>
    </source>
</evidence>
<keyword evidence="2" id="KW-0808">Transferase</keyword>
<dbReference type="AlphaFoldDB" id="A0A1D1YX71"/>